<sequence length="122" mass="14175">MNGLCAHILHKKGNCLTIYISNQCTCLSESICHVGKWLQQGAKEPNSHMPWCQYPLSFHRKRGEKRQEQYTYRFGSGQIIESLYQRIRNSELSFSVFVLILPLELGLKQTKTNNYRFGSLSF</sequence>
<organism evidence="1 2">
    <name type="scientific">Rangifer tarandus platyrhynchus</name>
    <name type="common">Svalbard reindeer</name>
    <dbReference type="NCBI Taxonomy" id="3082113"/>
    <lineage>
        <taxon>Eukaryota</taxon>
        <taxon>Metazoa</taxon>
        <taxon>Chordata</taxon>
        <taxon>Craniata</taxon>
        <taxon>Vertebrata</taxon>
        <taxon>Euteleostomi</taxon>
        <taxon>Mammalia</taxon>
        <taxon>Eutheria</taxon>
        <taxon>Laurasiatheria</taxon>
        <taxon>Artiodactyla</taxon>
        <taxon>Ruminantia</taxon>
        <taxon>Pecora</taxon>
        <taxon>Cervidae</taxon>
        <taxon>Odocoileinae</taxon>
        <taxon>Rangifer</taxon>
    </lineage>
</organism>
<name>A0ABN8ZPK6_RANTA</name>
<reference evidence="1" key="1">
    <citation type="submission" date="2023-04" db="EMBL/GenBank/DDBJ databases">
        <authorList>
            <consortium name="ELIXIR-Norway"/>
        </authorList>
    </citation>
    <scope>NUCLEOTIDE SEQUENCE [LARGE SCALE GENOMIC DNA]</scope>
</reference>
<keyword evidence="2" id="KW-1185">Reference proteome</keyword>
<proteinExistence type="predicted"/>
<dbReference type="EMBL" id="OX459941">
    <property type="protein sequence ID" value="CAI9175400.1"/>
    <property type="molecule type" value="Genomic_DNA"/>
</dbReference>
<accession>A0ABN8ZPK6</accession>
<dbReference type="Proteomes" id="UP001176941">
    <property type="component" value="Chromosome 5"/>
</dbReference>
<protein>
    <submittedName>
        <fullName evidence="1">Uncharacterized protein</fullName>
    </submittedName>
</protein>
<evidence type="ECO:0000313" key="1">
    <source>
        <dbReference type="EMBL" id="CAI9175400.1"/>
    </source>
</evidence>
<evidence type="ECO:0000313" key="2">
    <source>
        <dbReference type="Proteomes" id="UP001176941"/>
    </source>
</evidence>
<gene>
    <name evidence="1" type="ORF">MRATA1EN1_LOCUS24362</name>
</gene>